<evidence type="ECO:0000256" key="2">
    <source>
        <dbReference type="ARBA" id="ARBA00022723"/>
    </source>
</evidence>
<comment type="caution">
    <text evidence="7">The sequence shown here is derived from an EMBL/GenBank/DDBJ whole genome shotgun (WGS) entry which is preliminary data.</text>
</comment>
<evidence type="ECO:0000256" key="3">
    <source>
        <dbReference type="ARBA" id="ARBA00022741"/>
    </source>
</evidence>
<keyword evidence="5" id="KW-0460">Magnesium</keyword>
<protein>
    <recommendedName>
        <fullName evidence="6">Glutathionylspermidine synthase pre-ATP-grasp-like domain-containing protein</fullName>
    </recommendedName>
</protein>
<dbReference type="STRING" id="172043.RM53_03090"/>
<evidence type="ECO:0000259" key="6">
    <source>
        <dbReference type="Pfam" id="PF03738"/>
    </source>
</evidence>
<dbReference type="SUPFAM" id="SSF52440">
    <property type="entry name" value="PreATP-grasp domain"/>
    <property type="match status" value="1"/>
</dbReference>
<evidence type="ECO:0000256" key="4">
    <source>
        <dbReference type="ARBA" id="ARBA00022840"/>
    </source>
</evidence>
<dbReference type="InterPro" id="IPR016185">
    <property type="entry name" value="PreATP-grasp_dom_sf"/>
</dbReference>
<keyword evidence="2" id="KW-0479">Metal-binding</keyword>
<dbReference type="GO" id="GO:0005524">
    <property type="term" value="F:ATP binding"/>
    <property type="evidence" value="ECO:0007669"/>
    <property type="project" value="UniProtKB-KW"/>
</dbReference>
<proteinExistence type="predicted"/>
<dbReference type="SUPFAM" id="SSF56059">
    <property type="entry name" value="Glutathione synthetase ATP-binding domain-like"/>
    <property type="match status" value="1"/>
</dbReference>
<gene>
    <name evidence="7" type="ORF">RM53_03090</name>
</gene>
<dbReference type="InterPro" id="IPR005494">
    <property type="entry name" value="GSPS_pre-ATP-grasp-like_dom"/>
</dbReference>
<organism evidence="7 8">
    <name type="scientific">Brevundimonas nasdae</name>
    <dbReference type="NCBI Taxonomy" id="172043"/>
    <lineage>
        <taxon>Bacteria</taxon>
        <taxon>Pseudomonadati</taxon>
        <taxon>Pseudomonadota</taxon>
        <taxon>Alphaproteobacteria</taxon>
        <taxon>Caulobacterales</taxon>
        <taxon>Caulobacteraceae</taxon>
        <taxon>Brevundimonas</taxon>
    </lineage>
</organism>
<evidence type="ECO:0000313" key="7">
    <source>
        <dbReference type="EMBL" id="KIC60456.1"/>
    </source>
</evidence>
<feature type="domain" description="Glutathionylspermidine synthase pre-ATP-grasp-like" evidence="6">
    <location>
        <begin position="12"/>
        <end position="386"/>
    </location>
</feature>
<name>A0A0B4D1K3_9CAUL</name>
<dbReference type="GO" id="GO:0016874">
    <property type="term" value="F:ligase activity"/>
    <property type="evidence" value="ECO:0007669"/>
    <property type="project" value="UniProtKB-KW"/>
</dbReference>
<reference evidence="7 8" key="1">
    <citation type="submission" date="2014-12" db="EMBL/GenBank/DDBJ databases">
        <title>Genome sequencing of Brevundimonas nasdae TPW30.</title>
        <authorList>
            <person name="Tan P.W."/>
            <person name="Chan K.-G."/>
        </authorList>
    </citation>
    <scope>NUCLEOTIDE SEQUENCE [LARGE SCALE GENOMIC DNA]</scope>
    <source>
        <strain evidence="7 8">TPW30</strain>
    </source>
</reference>
<dbReference type="Pfam" id="PF03738">
    <property type="entry name" value="GSP_synth"/>
    <property type="match status" value="1"/>
</dbReference>
<evidence type="ECO:0000256" key="1">
    <source>
        <dbReference type="ARBA" id="ARBA00022598"/>
    </source>
</evidence>
<dbReference type="Proteomes" id="UP000031166">
    <property type="component" value="Unassembled WGS sequence"/>
</dbReference>
<keyword evidence="4" id="KW-0067">ATP-binding</keyword>
<dbReference type="AlphaFoldDB" id="A0A0B4D1K3"/>
<evidence type="ECO:0000313" key="8">
    <source>
        <dbReference type="Proteomes" id="UP000031166"/>
    </source>
</evidence>
<dbReference type="GO" id="GO:0046872">
    <property type="term" value="F:metal ion binding"/>
    <property type="evidence" value="ECO:0007669"/>
    <property type="project" value="UniProtKB-KW"/>
</dbReference>
<dbReference type="Gene3D" id="3.30.1490.330">
    <property type="match status" value="1"/>
</dbReference>
<dbReference type="EMBL" id="JWSY01000004">
    <property type="protein sequence ID" value="KIC60456.1"/>
    <property type="molecule type" value="Genomic_DNA"/>
</dbReference>
<accession>A0A0B4D1K3</accession>
<keyword evidence="3" id="KW-0547">Nucleotide-binding</keyword>
<sequence length="388" mass="43863">MERLRFDPRTDWDAKAEELGFTWRHTDGKPYWDETAAYAFSLAEIEDGIEAPTEELHGLCLELVNEAVQSERLMEQLDIPETMRDYVADSWKRGDPSLYGRFDFAYDGTGPAKLYEYNADTPTSIYETAVFQWLWLEDQIKAGALPADADQFNSLHEKLVDRFRAIFPNGGFVHFASDADFVEDRQTVRFLEDLAQQAGLEPQFVAIDQIGLNADGRFVDHENWIIQAMFKLYPWEQMLRDDYAAPLPTADVTVLEPAWKSILSNKAILPLLWERHAGHPNLLESYFEGDPAEAALGSSYVRKPLFSREGDNVELIDQGVSAAEVVDGGYGAGRHVRQALCDPPLFDGNHVIVGSWVVGTEPAGISLREDTGRITRNTSRFVPHFIRD</sequence>
<dbReference type="RefSeq" id="WP_039244244.1">
    <property type="nucleotide sequence ID" value="NZ_JWSY01000004.1"/>
</dbReference>
<keyword evidence="1" id="KW-0436">Ligase</keyword>
<evidence type="ECO:0000256" key="5">
    <source>
        <dbReference type="ARBA" id="ARBA00022842"/>
    </source>
</evidence>